<feature type="coiled-coil region" evidence="3">
    <location>
        <begin position="136"/>
        <end position="170"/>
    </location>
</feature>
<dbReference type="Proteomes" id="UP000319255">
    <property type="component" value="Unassembled WGS sequence"/>
</dbReference>
<dbReference type="GO" id="GO:0030313">
    <property type="term" value="C:cell envelope"/>
    <property type="evidence" value="ECO:0007669"/>
    <property type="project" value="UniProtKB-SubCell"/>
</dbReference>
<dbReference type="PANTHER" id="PTHR30158:SF3">
    <property type="entry name" value="MULTIDRUG EFFLUX PUMP SUBUNIT ACRA-RELATED"/>
    <property type="match status" value="1"/>
</dbReference>
<comment type="caution">
    <text evidence="9">The sequence shown here is derived from an EMBL/GenBank/DDBJ whole genome shotgun (WGS) entry which is preliminary data.</text>
</comment>
<dbReference type="AlphaFoldDB" id="A0A501WTB5"/>
<dbReference type="InterPro" id="IPR058627">
    <property type="entry name" value="MdtA-like_C"/>
</dbReference>
<keyword evidence="4" id="KW-0732">Signal</keyword>
<dbReference type="Gene3D" id="2.40.420.20">
    <property type="match status" value="1"/>
</dbReference>
<evidence type="ECO:0000313" key="9">
    <source>
        <dbReference type="EMBL" id="TPE51630.1"/>
    </source>
</evidence>
<feature type="domain" description="Multidrug resistance protein MdtA-like beta-barrel" evidence="7">
    <location>
        <begin position="203"/>
        <end position="288"/>
    </location>
</feature>
<evidence type="ECO:0000313" key="10">
    <source>
        <dbReference type="Proteomes" id="UP000319255"/>
    </source>
</evidence>
<proteinExistence type="inferred from homology"/>
<dbReference type="InterPro" id="IPR058624">
    <property type="entry name" value="MdtA-like_HH"/>
</dbReference>
<evidence type="ECO:0000256" key="4">
    <source>
        <dbReference type="SAM" id="SignalP"/>
    </source>
</evidence>
<comment type="similarity">
    <text evidence="2">Belongs to the membrane fusion protein (MFP) (TC 8.A.1) family.</text>
</comment>
<protein>
    <submittedName>
        <fullName evidence="9">Efflux RND transporter periplasmic adaptor subunit</fullName>
    </submittedName>
</protein>
<name>A0A501WTB5_9RHOB</name>
<dbReference type="Gene3D" id="2.40.30.170">
    <property type="match status" value="1"/>
</dbReference>
<dbReference type="Gene3D" id="2.40.50.100">
    <property type="match status" value="1"/>
</dbReference>
<dbReference type="GO" id="GO:0005886">
    <property type="term" value="C:plasma membrane"/>
    <property type="evidence" value="ECO:0007669"/>
    <property type="project" value="TreeGrafter"/>
</dbReference>
<dbReference type="InterPro" id="IPR006143">
    <property type="entry name" value="RND_pump_MFP"/>
</dbReference>
<dbReference type="FunFam" id="2.40.420.20:FF:000001">
    <property type="entry name" value="Efflux RND transporter periplasmic adaptor subunit"/>
    <property type="match status" value="1"/>
</dbReference>
<feature type="domain" description="Multidrug resistance protein MdtA-like C-terminal permuted SH3" evidence="8">
    <location>
        <begin position="295"/>
        <end position="354"/>
    </location>
</feature>
<dbReference type="SUPFAM" id="SSF111369">
    <property type="entry name" value="HlyD-like secretion proteins"/>
    <property type="match status" value="1"/>
</dbReference>
<keyword evidence="10" id="KW-1185">Reference proteome</keyword>
<evidence type="ECO:0000259" key="7">
    <source>
        <dbReference type="Pfam" id="PF25944"/>
    </source>
</evidence>
<dbReference type="InterPro" id="IPR058625">
    <property type="entry name" value="MdtA-like_BSH"/>
</dbReference>
<dbReference type="OrthoDB" id="9816569at2"/>
<reference evidence="9 10" key="1">
    <citation type="submission" date="2019-06" db="EMBL/GenBank/DDBJ databases">
        <title>A novel bacterium of genus Amaricoccus, isolated from marine sediment.</title>
        <authorList>
            <person name="Huang H."/>
            <person name="Mo K."/>
            <person name="Hu Y."/>
        </authorList>
    </citation>
    <scope>NUCLEOTIDE SEQUENCE [LARGE SCALE GENOMIC DNA]</scope>
    <source>
        <strain evidence="9 10">HB172011</strain>
    </source>
</reference>
<dbReference type="Pfam" id="PF25876">
    <property type="entry name" value="HH_MFP_RND"/>
    <property type="match status" value="1"/>
</dbReference>
<feature type="domain" description="Multidrug resistance protein MdtA-like barrel-sandwich hybrid" evidence="6">
    <location>
        <begin position="58"/>
        <end position="189"/>
    </location>
</feature>
<dbReference type="GO" id="GO:0022857">
    <property type="term" value="F:transmembrane transporter activity"/>
    <property type="evidence" value="ECO:0007669"/>
    <property type="project" value="InterPro"/>
</dbReference>
<evidence type="ECO:0000256" key="3">
    <source>
        <dbReference type="SAM" id="Coils"/>
    </source>
</evidence>
<evidence type="ECO:0000259" key="5">
    <source>
        <dbReference type="Pfam" id="PF25876"/>
    </source>
</evidence>
<dbReference type="EMBL" id="VFRP01000006">
    <property type="protein sequence ID" value="TPE51630.1"/>
    <property type="molecule type" value="Genomic_DNA"/>
</dbReference>
<dbReference type="InterPro" id="IPR058626">
    <property type="entry name" value="MdtA-like_b-barrel"/>
</dbReference>
<gene>
    <name evidence="9" type="ORF">FJM51_07965</name>
</gene>
<evidence type="ECO:0000259" key="6">
    <source>
        <dbReference type="Pfam" id="PF25917"/>
    </source>
</evidence>
<feature type="chain" id="PRO_5021482690" evidence="4">
    <location>
        <begin position="25"/>
        <end position="369"/>
    </location>
</feature>
<keyword evidence="3" id="KW-0175">Coiled coil</keyword>
<dbReference type="GO" id="GO:0046677">
    <property type="term" value="P:response to antibiotic"/>
    <property type="evidence" value="ECO:0007669"/>
    <property type="project" value="TreeGrafter"/>
</dbReference>
<dbReference type="NCBIfam" id="TIGR01730">
    <property type="entry name" value="RND_mfp"/>
    <property type="match status" value="1"/>
</dbReference>
<evidence type="ECO:0000259" key="8">
    <source>
        <dbReference type="Pfam" id="PF25967"/>
    </source>
</evidence>
<dbReference type="Pfam" id="PF25944">
    <property type="entry name" value="Beta-barrel_RND"/>
    <property type="match status" value="1"/>
</dbReference>
<organism evidence="9 10">
    <name type="scientific">Amaricoccus solimangrovi</name>
    <dbReference type="NCBI Taxonomy" id="2589815"/>
    <lineage>
        <taxon>Bacteria</taxon>
        <taxon>Pseudomonadati</taxon>
        <taxon>Pseudomonadota</taxon>
        <taxon>Alphaproteobacteria</taxon>
        <taxon>Rhodobacterales</taxon>
        <taxon>Paracoccaceae</taxon>
        <taxon>Amaricoccus</taxon>
    </lineage>
</organism>
<comment type="subcellular location">
    <subcellularLocation>
        <location evidence="1">Cell envelope</location>
    </subcellularLocation>
</comment>
<dbReference type="Pfam" id="PF25917">
    <property type="entry name" value="BSH_RND"/>
    <property type="match status" value="1"/>
</dbReference>
<dbReference type="PANTHER" id="PTHR30158">
    <property type="entry name" value="ACRA/E-RELATED COMPONENT OF DRUG EFFLUX TRANSPORTER"/>
    <property type="match status" value="1"/>
</dbReference>
<dbReference type="Pfam" id="PF25967">
    <property type="entry name" value="RND-MFP_C"/>
    <property type="match status" value="1"/>
</dbReference>
<accession>A0A501WTB5</accession>
<feature type="domain" description="Multidrug resistance protein MdtA-like alpha-helical hairpin" evidence="5">
    <location>
        <begin position="100"/>
        <end position="167"/>
    </location>
</feature>
<feature type="signal peptide" evidence="4">
    <location>
        <begin position="1"/>
        <end position="24"/>
    </location>
</feature>
<evidence type="ECO:0000256" key="1">
    <source>
        <dbReference type="ARBA" id="ARBA00004196"/>
    </source>
</evidence>
<dbReference type="Gene3D" id="1.10.287.470">
    <property type="entry name" value="Helix hairpin bin"/>
    <property type="match status" value="1"/>
</dbReference>
<evidence type="ECO:0000256" key="2">
    <source>
        <dbReference type="ARBA" id="ARBA00009477"/>
    </source>
</evidence>
<sequence>MARASSLRAALISLSLLIAGAAGAQTAAPKPAVTVAPAEMTQVRGTAGFTGRAVATQRVDIRARVTGFLEQMNFREGAQVKAGDVLYRIEDTDYRAAVAATEGSIQSAQASLDFAKLEQDRKRQLVRQQAVAENELDFATASVGQAEGQLAQLEATLDQAKLKLSYTEITAPFDGIIGLSAVDVGALVGPESGALTTLTQLDPIYVTFPVATATVLDYQERIAAGKATALGAVHLTLANGTPFAQAGSLDFVAPTVQQGTDTITLRATFANPDRILRDNALVNVTLEAKTPEADLTIPRQAVQRDQMGAFVLVVDAQSKVELRRVETGATQLDRIVITSGLKEGENVIVDGINKVRPGITVDAATGQAG</sequence>